<dbReference type="SUPFAM" id="SSF51679">
    <property type="entry name" value="Bacterial luciferase-like"/>
    <property type="match status" value="1"/>
</dbReference>
<proteinExistence type="predicted"/>
<dbReference type="PANTHER" id="PTHR43244:SF1">
    <property type="entry name" value="5,10-METHYLENETETRAHYDROMETHANOPTERIN REDUCTASE"/>
    <property type="match status" value="1"/>
</dbReference>
<dbReference type="AlphaFoldDB" id="M0QFM7"/>
<reference evidence="3 4" key="1">
    <citation type="submission" date="2013-01" db="EMBL/GenBank/DDBJ databases">
        <title>Whole genome shotgun sequence of Gordonia soli NBRC 108243.</title>
        <authorList>
            <person name="Isaki-Nakamura S."/>
            <person name="Hosoyama A."/>
            <person name="Tsuchikane K."/>
            <person name="Ando Y."/>
            <person name="Baba S."/>
            <person name="Ohji S."/>
            <person name="Hamada M."/>
            <person name="Tamura T."/>
            <person name="Yamazoe A."/>
            <person name="Yamazaki S."/>
            <person name="Fujita N."/>
        </authorList>
    </citation>
    <scope>NUCLEOTIDE SEQUENCE [LARGE SCALE GENOMIC DNA]</scope>
    <source>
        <strain evidence="3 4">NBRC 108243</strain>
    </source>
</reference>
<dbReference type="Pfam" id="PF00296">
    <property type="entry name" value="Bac_luciferase"/>
    <property type="match status" value="1"/>
</dbReference>
<dbReference type="Proteomes" id="UP000011666">
    <property type="component" value="Unassembled WGS sequence"/>
</dbReference>
<dbReference type="InterPro" id="IPR011251">
    <property type="entry name" value="Luciferase-like_dom"/>
</dbReference>
<dbReference type="InterPro" id="IPR036661">
    <property type="entry name" value="Luciferase-like_sf"/>
</dbReference>
<gene>
    <name evidence="3" type="ORF">GS4_07_01020</name>
</gene>
<protein>
    <recommendedName>
        <fullName evidence="2">Luciferase-like domain-containing protein</fullName>
    </recommendedName>
</protein>
<dbReference type="InterPro" id="IPR050564">
    <property type="entry name" value="F420-G6PD/mer"/>
</dbReference>
<sequence length="310" mass="33815">MNTVSTVPRAATHRGVGVGFYDRAMRFGICILPEKPWRETAPLWTRAEEMGFDHAWTYDHLVWGGLPDSQWFSCVPTLAAAAGVTTRIRLGAFVISPNFRHPVSTSRELQTLTDISDGRLLVGLGVGGSPDDAILRQPELTVRQRVDRFQEFVDLLDRTLDADHVDADGTYYQARDMRLVGGSVRARTPLLLAGNGPRSVRFAARNGDGWVTTGRGADTVEAWFADVAGNHELLQETAAAAGRDPLDTYLSLDASPQTALESVGVFDDLVGRAAEIGFTDVVVHWPRPTDPYRADPDVLESLASRGLDAS</sequence>
<dbReference type="PANTHER" id="PTHR43244">
    <property type="match status" value="1"/>
</dbReference>
<accession>M0QFM7</accession>
<organism evidence="3 4">
    <name type="scientific">Gordonia soli NBRC 108243</name>
    <dbReference type="NCBI Taxonomy" id="1223545"/>
    <lineage>
        <taxon>Bacteria</taxon>
        <taxon>Bacillati</taxon>
        <taxon>Actinomycetota</taxon>
        <taxon>Actinomycetes</taxon>
        <taxon>Mycobacteriales</taxon>
        <taxon>Gordoniaceae</taxon>
        <taxon>Gordonia</taxon>
    </lineage>
</organism>
<evidence type="ECO:0000313" key="3">
    <source>
        <dbReference type="EMBL" id="GAC67353.1"/>
    </source>
</evidence>
<keyword evidence="4" id="KW-1185">Reference proteome</keyword>
<feature type="domain" description="Luciferase-like" evidence="2">
    <location>
        <begin position="25"/>
        <end position="252"/>
    </location>
</feature>
<name>M0QFM7_9ACTN</name>
<dbReference type="STRING" id="1223545.GS4_07_01020"/>
<dbReference type="eggNOG" id="COG2141">
    <property type="taxonomic scope" value="Bacteria"/>
</dbReference>
<keyword evidence="1" id="KW-0560">Oxidoreductase</keyword>
<comment type="caution">
    <text evidence="3">The sequence shown here is derived from an EMBL/GenBank/DDBJ whole genome shotgun (WGS) entry which is preliminary data.</text>
</comment>
<dbReference type="Gene3D" id="3.20.20.30">
    <property type="entry name" value="Luciferase-like domain"/>
    <property type="match status" value="1"/>
</dbReference>
<dbReference type="EMBL" id="BANX01000007">
    <property type="protein sequence ID" value="GAC67353.1"/>
    <property type="molecule type" value="Genomic_DNA"/>
</dbReference>
<evidence type="ECO:0000313" key="4">
    <source>
        <dbReference type="Proteomes" id="UP000011666"/>
    </source>
</evidence>
<dbReference type="GO" id="GO:0016705">
    <property type="term" value="F:oxidoreductase activity, acting on paired donors, with incorporation or reduction of molecular oxygen"/>
    <property type="evidence" value="ECO:0007669"/>
    <property type="project" value="InterPro"/>
</dbReference>
<evidence type="ECO:0000256" key="1">
    <source>
        <dbReference type="ARBA" id="ARBA00023002"/>
    </source>
</evidence>
<evidence type="ECO:0000259" key="2">
    <source>
        <dbReference type="Pfam" id="PF00296"/>
    </source>
</evidence>